<accession>A0A0F9P0V1</accession>
<evidence type="ECO:0000256" key="1">
    <source>
        <dbReference type="SAM" id="MobiDB-lite"/>
    </source>
</evidence>
<evidence type="ECO:0000313" key="2">
    <source>
        <dbReference type="EMBL" id="KKN23689.1"/>
    </source>
</evidence>
<dbReference type="EMBL" id="LAZR01002948">
    <property type="protein sequence ID" value="KKN23689.1"/>
    <property type="molecule type" value="Genomic_DNA"/>
</dbReference>
<name>A0A0F9P0V1_9ZZZZ</name>
<comment type="caution">
    <text evidence="2">The sequence shown here is derived from an EMBL/GenBank/DDBJ whole genome shotgun (WGS) entry which is preliminary data.</text>
</comment>
<organism evidence="2">
    <name type="scientific">marine sediment metagenome</name>
    <dbReference type="NCBI Taxonomy" id="412755"/>
    <lineage>
        <taxon>unclassified sequences</taxon>
        <taxon>metagenomes</taxon>
        <taxon>ecological metagenomes</taxon>
    </lineage>
</organism>
<evidence type="ECO:0008006" key="3">
    <source>
        <dbReference type="Google" id="ProtNLM"/>
    </source>
</evidence>
<proteinExistence type="predicted"/>
<protein>
    <recommendedName>
        <fullName evidence="3">DUF5681 domain-containing protein</fullName>
    </recommendedName>
</protein>
<feature type="compositionally biased region" description="Basic and acidic residues" evidence="1">
    <location>
        <begin position="107"/>
        <end position="121"/>
    </location>
</feature>
<reference evidence="2" key="1">
    <citation type="journal article" date="2015" name="Nature">
        <title>Complex archaea that bridge the gap between prokaryotes and eukaryotes.</title>
        <authorList>
            <person name="Spang A."/>
            <person name="Saw J.H."/>
            <person name="Jorgensen S.L."/>
            <person name="Zaremba-Niedzwiedzka K."/>
            <person name="Martijn J."/>
            <person name="Lind A.E."/>
            <person name="van Eijk R."/>
            <person name="Schleper C."/>
            <person name="Guy L."/>
            <person name="Ettema T.J."/>
        </authorList>
    </citation>
    <scope>NUCLEOTIDE SEQUENCE</scope>
</reference>
<feature type="region of interest" description="Disordered" evidence="1">
    <location>
        <begin position="1"/>
        <end position="22"/>
    </location>
</feature>
<feature type="region of interest" description="Disordered" evidence="1">
    <location>
        <begin position="102"/>
        <end position="129"/>
    </location>
</feature>
<gene>
    <name evidence="2" type="ORF">LCGC14_0902480</name>
</gene>
<dbReference type="AlphaFoldDB" id="A0A0F9P0V1"/>
<sequence>MPFQKGNKLGVGGSKPGAGRPFSKKTLMKRFIEQHPNAYEELMNKLYSQGKEGDITAAQYVCDRLKGKPGVKIDLDIGVKPYDTLIKEISLQVSNEPGILIEGGDDATIKGEESTVSEGEKGTSTGDFK</sequence>